<gene>
    <name evidence="9" type="ORF">N656DRAFT_785304</name>
</gene>
<dbReference type="SUPFAM" id="SSF57850">
    <property type="entry name" value="RING/U-box"/>
    <property type="match status" value="1"/>
</dbReference>
<evidence type="ECO:0000256" key="5">
    <source>
        <dbReference type="ARBA" id="ARBA00023163"/>
    </source>
</evidence>
<feature type="region of interest" description="Disordered" evidence="7">
    <location>
        <begin position="108"/>
        <end position="135"/>
    </location>
</feature>
<protein>
    <recommendedName>
        <fullName evidence="2">RING-type E3 ubiquitin transferase</fullName>
        <ecNumber evidence="2">2.3.2.27</ecNumber>
    </recommendedName>
</protein>
<proteinExistence type="predicted"/>
<dbReference type="PANTHER" id="PTHR46077:SF1">
    <property type="entry name" value="TOP1 BINDING ARGININE_SERINE RICH PROTEIN, E3 UBIQUITIN LIGASE"/>
    <property type="match status" value="1"/>
</dbReference>
<keyword evidence="6" id="KW-0862">Zinc</keyword>
<feature type="region of interest" description="Disordered" evidence="7">
    <location>
        <begin position="149"/>
        <end position="170"/>
    </location>
</feature>
<dbReference type="PANTHER" id="PTHR46077">
    <property type="entry name" value="E3 UBIQUITIN-PROTEIN LIGASE TOPORS"/>
    <property type="match status" value="1"/>
</dbReference>
<evidence type="ECO:0000313" key="9">
    <source>
        <dbReference type="EMBL" id="KAK4107400.1"/>
    </source>
</evidence>
<feature type="compositionally biased region" description="Basic residues" evidence="7">
    <location>
        <begin position="152"/>
        <end position="161"/>
    </location>
</feature>
<evidence type="ECO:0000256" key="2">
    <source>
        <dbReference type="ARBA" id="ARBA00012483"/>
    </source>
</evidence>
<dbReference type="PROSITE" id="PS50089">
    <property type="entry name" value="ZF_RING_2"/>
    <property type="match status" value="1"/>
</dbReference>
<accession>A0AAN6QC01</accession>
<feature type="domain" description="RING-type" evidence="8">
    <location>
        <begin position="49"/>
        <end position="89"/>
    </location>
</feature>
<dbReference type="InterPro" id="IPR013083">
    <property type="entry name" value="Znf_RING/FYVE/PHD"/>
</dbReference>
<organism evidence="9 10">
    <name type="scientific">Canariomyces notabilis</name>
    <dbReference type="NCBI Taxonomy" id="2074819"/>
    <lineage>
        <taxon>Eukaryota</taxon>
        <taxon>Fungi</taxon>
        <taxon>Dikarya</taxon>
        <taxon>Ascomycota</taxon>
        <taxon>Pezizomycotina</taxon>
        <taxon>Sordariomycetes</taxon>
        <taxon>Sordariomycetidae</taxon>
        <taxon>Sordariales</taxon>
        <taxon>Chaetomiaceae</taxon>
        <taxon>Canariomyces</taxon>
    </lineage>
</organism>
<feature type="compositionally biased region" description="Basic and acidic residues" evidence="7">
    <location>
        <begin position="400"/>
        <end position="418"/>
    </location>
</feature>
<evidence type="ECO:0000256" key="4">
    <source>
        <dbReference type="ARBA" id="ARBA00023015"/>
    </source>
</evidence>
<evidence type="ECO:0000256" key="3">
    <source>
        <dbReference type="ARBA" id="ARBA00022679"/>
    </source>
</evidence>
<dbReference type="GO" id="GO:0000209">
    <property type="term" value="P:protein polyubiquitination"/>
    <property type="evidence" value="ECO:0007669"/>
    <property type="project" value="TreeGrafter"/>
</dbReference>
<evidence type="ECO:0000256" key="7">
    <source>
        <dbReference type="SAM" id="MobiDB-lite"/>
    </source>
</evidence>
<feature type="region of interest" description="Disordered" evidence="7">
    <location>
        <begin position="187"/>
        <end position="208"/>
    </location>
</feature>
<dbReference type="GeneID" id="89940475"/>
<feature type="compositionally biased region" description="Polar residues" evidence="7">
    <location>
        <begin position="114"/>
        <end position="135"/>
    </location>
</feature>
<feature type="compositionally biased region" description="Basic residues" evidence="7">
    <location>
        <begin position="369"/>
        <end position="378"/>
    </location>
</feature>
<comment type="caution">
    <text evidence="9">The sequence shown here is derived from an EMBL/GenBank/DDBJ whole genome shotgun (WGS) entry which is preliminary data.</text>
</comment>
<keyword evidence="6" id="KW-0863">Zinc-finger</keyword>
<dbReference type="Gene3D" id="3.30.40.10">
    <property type="entry name" value="Zinc/RING finger domain, C3HC4 (zinc finger)"/>
    <property type="match status" value="1"/>
</dbReference>
<reference evidence="9" key="2">
    <citation type="submission" date="2023-05" db="EMBL/GenBank/DDBJ databases">
        <authorList>
            <consortium name="Lawrence Berkeley National Laboratory"/>
            <person name="Steindorff A."/>
            <person name="Hensen N."/>
            <person name="Bonometti L."/>
            <person name="Westerberg I."/>
            <person name="Brannstrom I.O."/>
            <person name="Guillou S."/>
            <person name="Cros-Aarteil S."/>
            <person name="Calhoun S."/>
            <person name="Haridas S."/>
            <person name="Kuo A."/>
            <person name="Mondo S."/>
            <person name="Pangilinan J."/>
            <person name="Riley R."/>
            <person name="Labutti K."/>
            <person name="Andreopoulos B."/>
            <person name="Lipzen A."/>
            <person name="Chen C."/>
            <person name="Yanf M."/>
            <person name="Daum C."/>
            <person name="Ng V."/>
            <person name="Clum A."/>
            <person name="Ohm R."/>
            <person name="Martin F."/>
            <person name="Silar P."/>
            <person name="Natvig D."/>
            <person name="Lalanne C."/>
            <person name="Gautier V."/>
            <person name="Ament-Velasquez S.L."/>
            <person name="Kruys A."/>
            <person name="Hutchinson M.I."/>
            <person name="Powell A.J."/>
            <person name="Barry K."/>
            <person name="Miller A.N."/>
            <person name="Grigoriev I.V."/>
            <person name="Debuchy R."/>
            <person name="Gladieux P."/>
            <person name="Thoren M.H."/>
            <person name="Johannesson H."/>
        </authorList>
    </citation>
    <scope>NUCLEOTIDE SEQUENCE</scope>
    <source>
        <strain evidence="9">CBS 508.74</strain>
    </source>
</reference>
<dbReference type="AlphaFoldDB" id="A0AAN6QC01"/>
<keyword evidence="5" id="KW-0804">Transcription</keyword>
<reference evidence="9" key="1">
    <citation type="journal article" date="2023" name="Mol. Phylogenet. Evol.">
        <title>Genome-scale phylogeny and comparative genomics of the fungal order Sordariales.</title>
        <authorList>
            <person name="Hensen N."/>
            <person name="Bonometti L."/>
            <person name="Westerberg I."/>
            <person name="Brannstrom I.O."/>
            <person name="Guillou S."/>
            <person name="Cros-Aarteil S."/>
            <person name="Calhoun S."/>
            <person name="Haridas S."/>
            <person name="Kuo A."/>
            <person name="Mondo S."/>
            <person name="Pangilinan J."/>
            <person name="Riley R."/>
            <person name="LaButti K."/>
            <person name="Andreopoulos B."/>
            <person name="Lipzen A."/>
            <person name="Chen C."/>
            <person name="Yan M."/>
            <person name="Daum C."/>
            <person name="Ng V."/>
            <person name="Clum A."/>
            <person name="Steindorff A."/>
            <person name="Ohm R.A."/>
            <person name="Martin F."/>
            <person name="Silar P."/>
            <person name="Natvig D.O."/>
            <person name="Lalanne C."/>
            <person name="Gautier V."/>
            <person name="Ament-Velasquez S.L."/>
            <person name="Kruys A."/>
            <person name="Hutchinson M.I."/>
            <person name="Powell A.J."/>
            <person name="Barry K."/>
            <person name="Miller A.N."/>
            <person name="Grigoriev I.V."/>
            <person name="Debuchy R."/>
            <person name="Gladieux P."/>
            <person name="Hiltunen Thoren M."/>
            <person name="Johannesson H."/>
        </authorList>
    </citation>
    <scope>NUCLEOTIDE SEQUENCE</scope>
    <source>
        <strain evidence="9">CBS 508.74</strain>
    </source>
</reference>
<evidence type="ECO:0000259" key="8">
    <source>
        <dbReference type="PROSITE" id="PS50089"/>
    </source>
</evidence>
<evidence type="ECO:0000313" key="10">
    <source>
        <dbReference type="Proteomes" id="UP001302812"/>
    </source>
</evidence>
<dbReference type="Proteomes" id="UP001302812">
    <property type="component" value="Unassembled WGS sequence"/>
</dbReference>
<evidence type="ECO:0000256" key="1">
    <source>
        <dbReference type="ARBA" id="ARBA00000900"/>
    </source>
</evidence>
<feature type="compositionally biased region" description="Basic and acidic residues" evidence="7">
    <location>
        <begin position="353"/>
        <end position="368"/>
    </location>
</feature>
<dbReference type="GO" id="GO:0006513">
    <property type="term" value="P:protein monoubiquitination"/>
    <property type="evidence" value="ECO:0007669"/>
    <property type="project" value="TreeGrafter"/>
</dbReference>
<sequence length="418" mass="46664">MDIGAGTDSSDDIQTQVLQTTLAEVATLRQAAASSNEGGDDASERPDCCVICLDTISDPCAALPCAHSHFDFLCLLSWLDQRPACPLCKAGVYKVRYTDASKGESIYRVPNAPKNRNSAATSDAATRTFTDSSTRGGAFLHNSLFRDTDRRCSRRGPHRPRSPPTPDEAIQRRRYIYRHQLYSLPDVGSNRHSRYRPQPPTPTQLSSTPHLVSRARLWIRRELQVFSFLSDSDTDPSSNNNNNSRRRANAEFLLEYVVAVLKTVDLQSAGGHAESLLADFLGRDHARLFLHELRCWLRSPCGSLAAWDREVQYPDPNVRRPRSGHDHEDDDDDDDERVEREDLPGGTGPGTSWRDRSGGDHWRAAARDAHHRGRKRKGKGFEDDGGGAAAAEGNQRVNRPRRDPRRERTRTGEGRSGC</sequence>
<dbReference type="Pfam" id="PF13639">
    <property type="entry name" value="zf-RING_2"/>
    <property type="match status" value="1"/>
</dbReference>
<name>A0AAN6QC01_9PEZI</name>
<dbReference type="EC" id="2.3.2.27" evidence="2"/>
<comment type="catalytic activity">
    <reaction evidence="1">
        <text>S-ubiquitinyl-[E2 ubiquitin-conjugating enzyme]-L-cysteine + [acceptor protein]-L-lysine = [E2 ubiquitin-conjugating enzyme]-L-cysteine + N(6)-ubiquitinyl-[acceptor protein]-L-lysine.</text>
        <dbReference type="EC" id="2.3.2.27"/>
    </reaction>
</comment>
<keyword evidence="4" id="KW-0805">Transcription regulation</keyword>
<dbReference type="SMART" id="SM00184">
    <property type="entry name" value="RING"/>
    <property type="match status" value="1"/>
</dbReference>
<dbReference type="InterPro" id="IPR001841">
    <property type="entry name" value="Znf_RING"/>
</dbReference>
<feature type="region of interest" description="Disordered" evidence="7">
    <location>
        <begin position="314"/>
        <end position="418"/>
    </location>
</feature>
<dbReference type="EMBL" id="MU853374">
    <property type="protein sequence ID" value="KAK4107400.1"/>
    <property type="molecule type" value="Genomic_DNA"/>
</dbReference>
<dbReference type="GO" id="GO:0061630">
    <property type="term" value="F:ubiquitin protein ligase activity"/>
    <property type="evidence" value="ECO:0007669"/>
    <property type="project" value="UniProtKB-EC"/>
</dbReference>
<keyword evidence="10" id="KW-1185">Reference proteome</keyword>
<dbReference type="RefSeq" id="XP_064664970.1">
    <property type="nucleotide sequence ID" value="XM_064816350.1"/>
</dbReference>
<evidence type="ECO:0000256" key="6">
    <source>
        <dbReference type="PROSITE-ProRule" id="PRU00175"/>
    </source>
</evidence>
<keyword evidence="6" id="KW-0479">Metal-binding</keyword>
<dbReference type="GO" id="GO:0008270">
    <property type="term" value="F:zinc ion binding"/>
    <property type="evidence" value="ECO:0007669"/>
    <property type="project" value="UniProtKB-KW"/>
</dbReference>
<keyword evidence="3" id="KW-0808">Transferase</keyword>